<dbReference type="InParanoid" id="K0IP22"/>
<dbReference type="BioCyc" id="CNIT1237085:G1324-3455-MONOMER"/>
<keyword evidence="1" id="KW-0812">Transmembrane</keyword>
<keyword evidence="1" id="KW-0472">Membrane</keyword>
<dbReference type="RefSeq" id="WP_015020901.1">
    <property type="nucleotide sequence ID" value="NC_018719.1"/>
</dbReference>
<gene>
    <name evidence="2" type="ordered locus">Ngar_c34540</name>
</gene>
<organism evidence="2 3">
    <name type="scientific">Nitrososphaera gargensis (strain Ga9.2)</name>
    <dbReference type="NCBI Taxonomy" id="1237085"/>
    <lineage>
        <taxon>Archaea</taxon>
        <taxon>Nitrososphaerota</taxon>
        <taxon>Nitrososphaeria</taxon>
        <taxon>Nitrososphaerales</taxon>
        <taxon>Nitrososphaeraceae</taxon>
        <taxon>Nitrososphaera</taxon>
    </lineage>
</organism>
<evidence type="ECO:0000256" key="1">
    <source>
        <dbReference type="SAM" id="Phobius"/>
    </source>
</evidence>
<dbReference type="KEGG" id="nga:Ngar_c34540"/>
<dbReference type="HOGENOM" id="CLU_1648360_0_0_2"/>
<reference evidence="2 3" key="1">
    <citation type="journal article" date="2012" name="Environ. Microbiol.">
        <title>The genome of the ammonia-oxidizing Candidatus Nitrososphaera gargensis: insights into metabolic versatility and environmental adaptations.</title>
        <authorList>
            <person name="Spang A."/>
            <person name="Poehlein A."/>
            <person name="Offre P."/>
            <person name="Zumbragel S."/>
            <person name="Haider S."/>
            <person name="Rychlik N."/>
            <person name="Nowka B."/>
            <person name="Schmeisser C."/>
            <person name="Lebedeva E.V."/>
            <person name="Rattei T."/>
            <person name="Bohm C."/>
            <person name="Schmid M."/>
            <person name="Galushko A."/>
            <person name="Hatzenpichler R."/>
            <person name="Weinmaier T."/>
            <person name="Daniel R."/>
            <person name="Schleper C."/>
            <person name="Spieck E."/>
            <person name="Streit W."/>
            <person name="Wagner M."/>
        </authorList>
    </citation>
    <scope>NUCLEOTIDE SEQUENCE [LARGE SCALE GENOMIC DNA]</scope>
    <source>
        <strain evidence="3">Ga9.2</strain>
    </source>
</reference>
<accession>K0IP22</accession>
<sequence>MASKKGIALTIGIAAAIIGSSFLIWYIPQSSPGGFIDAPRTDSEVIGDVYARHNDLATSIELRFEQWKNNNDTAVAGDMPAQLASAKSQIEQMRRDLDNHQPAQEWQESYDIYMQALDSYAVYLDALELKVDSGDKTDPDQTLDQRWRDLVDQSVEAMPI</sequence>
<dbReference type="Proteomes" id="UP000008037">
    <property type="component" value="Chromosome"/>
</dbReference>
<dbReference type="AlphaFoldDB" id="K0IP22"/>
<keyword evidence="1" id="KW-1133">Transmembrane helix</keyword>
<evidence type="ECO:0000313" key="2">
    <source>
        <dbReference type="EMBL" id="AFU60369.1"/>
    </source>
</evidence>
<evidence type="ECO:0008006" key="4">
    <source>
        <dbReference type="Google" id="ProtNLM"/>
    </source>
</evidence>
<name>K0IP22_NITGG</name>
<protein>
    <recommendedName>
        <fullName evidence="4">Methyl-accepting chemotaxis protein</fullName>
    </recommendedName>
</protein>
<dbReference type="OrthoDB" id="4905at2157"/>
<dbReference type="EMBL" id="CP002408">
    <property type="protein sequence ID" value="AFU60369.1"/>
    <property type="molecule type" value="Genomic_DNA"/>
</dbReference>
<feature type="transmembrane region" description="Helical" evidence="1">
    <location>
        <begin position="7"/>
        <end position="27"/>
    </location>
</feature>
<dbReference type="GeneID" id="13797264"/>
<proteinExistence type="predicted"/>
<keyword evidence="3" id="KW-1185">Reference proteome</keyword>
<evidence type="ECO:0000313" key="3">
    <source>
        <dbReference type="Proteomes" id="UP000008037"/>
    </source>
</evidence>